<accession>A0A023F0L7</accession>
<sequence length="80" mass="8424">MHVVFFTRTAILALLCAFVGSVLAVAVGVLSGRPLWMSVAGLGGASWVLRFRSGGSGACLLLRSATQGEFLLAVRKSCRR</sequence>
<organism evidence="1">
    <name type="scientific">Triatoma infestans</name>
    <name type="common">Assassin bug</name>
    <dbReference type="NCBI Taxonomy" id="30076"/>
    <lineage>
        <taxon>Eukaryota</taxon>
        <taxon>Metazoa</taxon>
        <taxon>Ecdysozoa</taxon>
        <taxon>Arthropoda</taxon>
        <taxon>Hexapoda</taxon>
        <taxon>Insecta</taxon>
        <taxon>Pterygota</taxon>
        <taxon>Neoptera</taxon>
        <taxon>Paraneoptera</taxon>
        <taxon>Hemiptera</taxon>
        <taxon>Heteroptera</taxon>
        <taxon>Panheteroptera</taxon>
        <taxon>Cimicomorpha</taxon>
        <taxon>Reduviidae</taxon>
        <taxon>Triatominae</taxon>
        <taxon>Triatoma</taxon>
    </lineage>
</organism>
<reference evidence="1" key="1">
    <citation type="journal article" date="2014" name="PLoS Negl. Trop. Dis.">
        <title>An updated insight into the Sialotranscriptome of Triatoma infestans: developmental stage and geographic variations.</title>
        <authorList>
            <person name="Schwarz A."/>
            <person name="Medrano-Mercado N."/>
            <person name="Schaub G.A."/>
            <person name="Struchiner C.J."/>
            <person name="Bargues M.D."/>
            <person name="Levy M.Z."/>
            <person name="Ribeiro J.M."/>
        </authorList>
    </citation>
    <scope>NUCLEOTIDE SEQUENCE</scope>
    <source>
        <strain evidence="1">Chile</strain>
        <tissue evidence="1">Salivary glands</tissue>
    </source>
</reference>
<protein>
    <submittedName>
        <fullName evidence="1">Putative secreted protein</fullName>
    </submittedName>
</protein>
<name>A0A023F0L7_TRIIF</name>
<dbReference type="AlphaFoldDB" id="A0A023F0L7"/>
<proteinExistence type="evidence at transcript level"/>
<dbReference type="EMBL" id="GBBI01004186">
    <property type="protein sequence ID" value="JAC14526.1"/>
    <property type="molecule type" value="mRNA"/>
</dbReference>
<feature type="non-terminal residue" evidence="1">
    <location>
        <position position="80"/>
    </location>
</feature>
<evidence type="ECO:0000313" key="1">
    <source>
        <dbReference type="EMBL" id="JAC14526.1"/>
    </source>
</evidence>